<dbReference type="Proteomes" id="UP000636888">
    <property type="component" value="Unassembled WGS sequence"/>
</dbReference>
<dbReference type="RefSeq" id="WP_199386107.1">
    <property type="nucleotide sequence ID" value="NZ_JAEMHM010000021.1"/>
</dbReference>
<reference evidence="2" key="1">
    <citation type="submission" date="2020-12" db="EMBL/GenBank/DDBJ databases">
        <title>Geomonas sp. Red875, isolated from river sediment.</title>
        <authorList>
            <person name="Xu Z."/>
            <person name="Zhang Z."/>
            <person name="Masuda Y."/>
            <person name="Itoh H."/>
            <person name="Senoo K."/>
        </authorList>
    </citation>
    <scope>NUCLEOTIDE SEQUENCE</scope>
    <source>
        <strain evidence="2">Red875</strain>
    </source>
</reference>
<evidence type="ECO:0000313" key="3">
    <source>
        <dbReference type="Proteomes" id="UP000636888"/>
    </source>
</evidence>
<gene>
    <name evidence="2" type="ORF">JFN93_20975</name>
</gene>
<protein>
    <submittedName>
        <fullName evidence="2">CGGC domain-containing protein</fullName>
    </submittedName>
</protein>
<keyword evidence="3" id="KW-1185">Reference proteome</keyword>
<organism evidence="2 3">
    <name type="scientific">Geomesophilobacter sediminis</name>
    <dbReference type="NCBI Taxonomy" id="2798584"/>
    <lineage>
        <taxon>Bacteria</taxon>
        <taxon>Pseudomonadati</taxon>
        <taxon>Thermodesulfobacteriota</taxon>
        <taxon>Desulfuromonadia</taxon>
        <taxon>Geobacterales</taxon>
        <taxon>Geobacteraceae</taxon>
        <taxon>Geomesophilobacter</taxon>
    </lineage>
</organism>
<dbReference type="EMBL" id="JAEMHM010000021">
    <property type="protein sequence ID" value="MBJ6727191.1"/>
    <property type="molecule type" value="Genomic_DNA"/>
</dbReference>
<comment type="caution">
    <text evidence="2">The sequence shown here is derived from an EMBL/GenBank/DDBJ whole genome shotgun (WGS) entry which is preliminary data.</text>
</comment>
<sequence>MVKIGIITCANMTNDLACSCGGCLQDSYAAQGKFARYAERGGVQVAGIISCSGCPTLRAPEKIVQRVRPLAVSGVEAIHFSYCLERNCPFKNKYRSVLQSQFPDLEFVSGTHEISDEQLAAEIDGFVKSALCQQSLSMADLMLHVAGKKGLAQEAAVVENDSADGARH</sequence>
<feature type="domain" description="CGGC" evidence="1">
    <location>
        <begin position="3"/>
        <end position="112"/>
    </location>
</feature>
<dbReference type="Pfam" id="PF08821">
    <property type="entry name" value="CGGC"/>
    <property type="match status" value="1"/>
</dbReference>
<evidence type="ECO:0000259" key="1">
    <source>
        <dbReference type="SMART" id="SM01078"/>
    </source>
</evidence>
<dbReference type="SMART" id="SM01078">
    <property type="entry name" value="CGGC"/>
    <property type="match status" value="1"/>
</dbReference>
<accession>A0A8J7SA48</accession>
<dbReference type="AlphaFoldDB" id="A0A8J7SA48"/>
<proteinExistence type="predicted"/>
<evidence type="ECO:0000313" key="2">
    <source>
        <dbReference type="EMBL" id="MBJ6727191.1"/>
    </source>
</evidence>
<dbReference type="InterPro" id="IPR014925">
    <property type="entry name" value="CGGC_dom"/>
</dbReference>
<name>A0A8J7SA48_9BACT</name>